<dbReference type="PROSITE" id="PS50262">
    <property type="entry name" value="G_PROTEIN_RECEP_F1_2"/>
    <property type="match status" value="1"/>
</dbReference>
<keyword evidence="5" id="KW-0297">G-protein coupled receptor</keyword>
<name>T1GW44_MEGSC</name>
<keyword evidence="8" id="KW-0807">Transducer</keyword>
<dbReference type="GO" id="GO:0004930">
    <property type="term" value="F:G protein-coupled receptor activity"/>
    <property type="evidence" value="ECO:0007669"/>
    <property type="project" value="UniProtKB-KW"/>
</dbReference>
<evidence type="ECO:0000313" key="12">
    <source>
        <dbReference type="Proteomes" id="UP000015102"/>
    </source>
</evidence>
<evidence type="ECO:0000256" key="6">
    <source>
        <dbReference type="ARBA" id="ARBA00023136"/>
    </source>
</evidence>
<accession>T1GW44</accession>
<evidence type="ECO:0000259" key="10">
    <source>
        <dbReference type="PROSITE" id="PS50262"/>
    </source>
</evidence>
<dbReference type="Gene3D" id="1.20.1070.10">
    <property type="entry name" value="Rhodopsin 7-helix transmembrane proteins"/>
    <property type="match status" value="1"/>
</dbReference>
<dbReference type="PANTHER" id="PTHR45695">
    <property type="entry name" value="LEUCOKININ RECEPTOR-RELATED"/>
    <property type="match status" value="1"/>
</dbReference>
<comment type="similarity">
    <text evidence="2">Belongs to the G-protein coupled receptor 1 family.</text>
</comment>
<evidence type="ECO:0000313" key="11">
    <source>
        <dbReference type="EnsemblMetazoa" id="MESCA008015-PA"/>
    </source>
</evidence>
<keyword evidence="6 9" id="KW-0472">Membrane</keyword>
<dbReference type="PRINTS" id="PR00237">
    <property type="entry name" value="GPCRRHODOPSN"/>
</dbReference>
<reference evidence="11" key="2">
    <citation type="submission" date="2015-06" db="UniProtKB">
        <authorList>
            <consortium name="EnsemblMetazoa"/>
        </authorList>
    </citation>
    <scope>IDENTIFICATION</scope>
</reference>
<proteinExistence type="inferred from homology"/>
<evidence type="ECO:0000256" key="4">
    <source>
        <dbReference type="ARBA" id="ARBA00022989"/>
    </source>
</evidence>
<protein>
    <recommendedName>
        <fullName evidence="10">G-protein coupled receptors family 1 profile domain-containing protein</fullName>
    </recommendedName>
</protein>
<reference evidence="12" key="1">
    <citation type="submission" date="2013-02" db="EMBL/GenBank/DDBJ databases">
        <authorList>
            <person name="Hughes D."/>
        </authorList>
    </citation>
    <scope>NUCLEOTIDE SEQUENCE</scope>
    <source>
        <strain>Durham</strain>
        <strain evidence="12">NC isolate 2 -- Noor lab</strain>
    </source>
</reference>
<dbReference type="Pfam" id="PF00001">
    <property type="entry name" value="7tm_1"/>
    <property type="match status" value="1"/>
</dbReference>
<evidence type="ECO:0000256" key="9">
    <source>
        <dbReference type="SAM" id="Phobius"/>
    </source>
</evidence>
<dbReference type="HOGENOM" id="CLU_1682311_0_0_1"/>
<keyword evidence="12" id="KW-1185">Reference proteome</keyword>
<dbReference type="Proteomes" id="UP000015102">
    <property type="component" value="Unassembled WGS sequence"/>
</dbReference>
<dbReference type="STRING" id="36166.T1GW44"/>
<evidence type="ECO:0000256" key="1">
    <source>
        <dbReference type="ARBA" id="ARBA00004141"/>
    </source>
</evidence>
<dbReference type="AlphaFoldDB" id="T1GW44"/>
<keyword evidence="7" id="KW-0675">Receptor</keyword>
<evidence type="ECO:0000256" key="7">
    <source>
        <dbReference type="ARBA" id="ARBA00023170"/>
    </source>
</evidence>
<feature type="transmembrane region" description="Helical" evidence="9">
    <location>
        <begin position="110"/>
        <end position="137"/>
    </location>
</feature>
<keyword evidence="4 9" id="KW-1133">Transmembrane helix</keyword>
<dbReference type="SUPFAM" id="SSF81321">
    <property type="entry name" value="Family A G protein-coupled receptor-like"/>
    <property type="match status" value="1"/>
</dbReference>
<dbReference type="EMBL" id="CAQQ02068314">
    <property type="status" value="NOT_ANNOTATED_CDS"/>
    <property type="molecule type" value="Genomic_DNA"/>
</dbReference>
<evidence type="ECO:0000256" key="3">
    <source>
        <dbReference type="ARBA" id="ARBA00022692"/>
    </source>
</evidence>
<keyword evidence="3 9" id="KW-0812">Transmembrane</keyword>
<dbReference type="InterPro" id="IPR000276">
    <property type="entry name" value="GPCR_Rhodpsn"/>
</dbReference>
<dbReference type="PANTHER" id="PTHR45695:SF9">
    <property type="entry name" value="LEUCOKININ RECEPTOR"/>
    <property type="match status" value="1"/>
</dbReference>
<feature type="domain" description="G-protein coupled receptors family 1 profile" evidence="10">
    <location>
        <begin position="128"/>
        <end position="157"/>
    </location>
</feature>
<dbReference type="EnsemblMetazoa" id="MESCA008015-RA">
    <property type="protein sequence ID" value="MESCA008015-PA"/>
    <property type="gene ID" value="MESCA008015"/>
</dbReference>
<sequence>MRDRNLARKCCQNRQQKTVKLHSFGIDEILSPSISEEDRVIHRLKSNKITASYGVPAELLKATGSTFNNVFHRSNCYATMDEFPVIQKFSADDVIPEEEYEKLYTASTEILVLLSIVYGSISVIAVIGNSLVIWIVATTRHMHTVTNMYIANLALAD</sequence>
<dbReference type="InterPro" id="IPR017452">
    <property type="entry name" value="GPCR_Rhodpsn_7TM"/>
</dbReference>
<evidence type="ECO:0000256" key="2">
    <source>
        <dbReference type="ARBA" id="ARBA00010663"/>
    </source>
</evidence>
<evidence type="ECO:0000256" key="5">
    <source>
        <dbReference type="ARBA" id="ARBA00023040"/>
    </source>
</evidence>
<comment type="subcellular location">
    <subcellularLocation>
        <location evidence="1">Membrane</location>
        <topology evidence="1">Multi-pass membrane protein</topology>
    </subcellularLocation>
</comment>
<dbReference type="GO" id="GO:0005886">
    <property type="term" value="C:plasma membrane"/>
    <property type="evidence" value="ECO:0007669"/>
    <property type="project" value="TreeGrafter"/>
</dbReference>
<dbReference type="EMBL" id="CAQQ02068315">
    <property type="status" value="NOT_ANNOTATED_CDS"/>
    <property type="molecule type" value="Genomic_DNA"/>
</dbReference>
<organism evidence="11 12">
    <name type="scientific">Megaselia scalaris</name>
    <name type="common">Humpbacked fly</name>
    <name type="synonym">Phora scalaris</name>
    <dbReference type="NCBI Taxonomy" id="36166"/>
    <lineage>
        <taxon>Eukaryota</taxon>
        <taxon>Metazoa</taxon>
        <taxon>Ecdysozoa</taxon>
        <taxon>Arthropoda</taxon>
        <taxon>Hexapoda</taxon>
        <taxon>Insecta</taxon>
        <taxon>Pterygota</taxon>
        <taxon>Neoptera</taxon>
        <taxon>Endopterygota</taxon>
        <taxon>Diptera</taxon>
        <taxon>Brachycera</taxon>
        <taxon>Muscomorpha</taxon>
        <taxon>Platypezoidea</taxon>
        <taxon>Phoridae</taxon>
        <taxon>Megaseliini</taxon>
        <taxon>Megaselia</taxon>
    </lineage>
</organism>
<evidence type="ECO:0000256" key="8">
    <source>
        <dbReference type="ARBA" id="ARBA00023224"/>
    </source>
</evidence>